<proteinExistence type="predicted"/>
<dbReference type="RefSeq" id="WP_052393461.1">
    <property type="nucleotide sequence ID" value="NZ_JACYWY010000006.1"/>
</dbReference>
<name>A0ABR9BYD6_9PSED</name>
<evidence type="ECO:0008006" key="3">
    <source>
        <dbReference type="Google" id="ProtNLM"/>
    </source>
</evidence>
<dbReference type="EMBL" id="JACYWZ010000002">
    <property type="protein sequence ID" value="MBD8769453.1"/>
    <property type="molecule type" value="Genomic_DNA"/>
</dbReference>
<protein>
    <recommendedName>
        <fullName evidence="3">Alpha-tubulin suppressor</fullName>
    </recommendedName>
</protein>
<reference evidence="1 2" key="1">
    <citation type="journal article" date="2020" name="FEMS Microbiol. Ecol.">
        <title>Temporal dynamics of bacterial communities during seed development and maturation.</title>
        <authorList>
            <person name="Chesneau G."/>
            <person name="Torres-Cortes G."/>
            <person name="Briand M."/>
            <person name="Darrasse A."/>
            <person name="Preveaux A."/>
            <person name="Marais C."/>
            <person name="Jacques M.A."/>
            <person name="Shade A."/>
            <person name="Barret M."/>
        </authorList>
    </citation>
    <scope>NUCLEOTIDE SEQUENCE [LARGE SCALE GENOMIC DNA]</scope>
    <source>
        <strain evidence="1 2">CFBP13599</strain>
    </source>
</reference>
<organism evidence="1 2">
    <name type="scientific">Pseudomonas coleopterorum</name>
    <dbReference type="NCBI Taxonomy" id="1605838"/>
    <lineage>
        <taxon>Bacteria</taxon>
        <taxon>Pseudomonadati</taxon>
        <taxon>Pseudomonadota</taxon>
        <taxon>Gammaproteobacteria</taxon>
        <taxon>Pseudomonadales</taxon>
        <taxon>Pseudomonadaceae</taxon>
        <taxon>Pseudomonas</taxon>
    </lineage>
</organism>
<dbReference type="InterPro" id="IPR009091">
    <property type="entry name" value="RCC1/BLIP-II"/>
</dbReference>
<gene>
    <name evidence="1" type="ORF">IFT38_07835</name>
</gene>
<evidence type="ECO:0000313" key="1">
    <source>
        <dbReference type="EMBL" id="MBD8769453.1"/>
    </source>
</evidence>
<evidence type="ECO:0000313" key="2">
    <source>
        <dbReference type="Proteomes" id="UP000620025"/>
    </source>
</evidence>
<dbReference type="Gene3D" id="2.130.10.30">
    <property type="entry name" value="Regulator of chromosome condensation 1/beta-lactamase-inhibitor protein II"/>
    <property type="match status" value="1"/>
</dbReference>
<keyword evidence="2" id="KW-1185">Reference proteome</keyword>
<dbReference type="Proteomes" id="UP000620025">
    <property type="component" value="Unassembled WGS sequence"/>
</dbReference>
<accession>A0ABR9BYD6</accession>
<comment type="caution">
    <text evidence="1">The sequence shown here is derived from an EMBL/GenBank/DDBJ whole genome shotgun (WGS) entry which is preliminary data.</text>
</comment>
<dbReference type="SUPFAM" id="SSF50985">
    <property type="entry name" value="RCC1/BLIP-II"/>
    <property type="match status" value="1"/>
</dbReference>
<sequence>MNNSLDVNAAPVAEDVIILGEPIVGGTLIGSYKYRNASENPEGNSHYQWLVDGAVAAITLDLLVTSAYQGKSIVFTVTPEAVSGEIGATVASAAKLVIAGFQNITDEENENSFMKQHGNFSFYRPEPSDRIFVSTGGAFSLIDGPTQSVHVRGQNDYGAVVPESIKSYLINNPATVLFSTERDFAALVPLGRQNQLLAWGIDIPANADLSKLRNIRSVSANGNAFAFIYNALTSENRWLGAIGHVSNGGVVPDSVHLRLVTDPPVAIYSAFQAFAVLTTAGKVYAWGNAADGGTISASAQALLDRMVVKRIIANMSAFCAIGADGEIVTWGNVGNGGVIPADRLETILDQGGVKSVIAARAAFCAITKGRAKAVSWGDAELGGNMNASAAGLATRGNIVLCKAATWAFTMINASGQAEAWGVANSGGTIPTNKASDSHVVDVAATFCPSVKDSIESYFQSAIINSIAGAVDDNQLQEKADAFSDELKTVSSRIVIGDGVVTAYGNDSSFFMMAQDEDGYTNDLWVWGQANGGGAMGNDIRQSLMASRIRSVYCTNGAYGVIVAQGNVEGAVLVWGATLAQLDAGEIPKVPPEIAQFLRSGIIEMYSIKRSPPVRPTPVRVDPSFAARHISGAYVLWGGNVDNHVFTPPPVTPFQPVTSAE</sequence>